<sequence>MVAEATHEVLRAHGLAQRYSGQVISDGRIASRSGVSAQDLFIWFPVCGIRIDVPSSSVIYFDVGVVFKHFPLAVFEAPPPCT</sequence>
<dbReference type="Gene3D" id="2.30.240.10">
    <property type="entry name" value="At5g01610-like"/>
    <property type="match status" value="1"/>
</dbReference>
<reference evidence="1" key="1">
    <citation type="journal article" date="2009" name="Rice">
        <title>De Novo Next Generation Sequencing of Plant Genomes.</title>
        <authorList>
            <person name="Rounsley S."/>
            <person name="Marri P.R."/>
            <person name="Yu Y."/>
            <person name="He R."/>
            <person name="Sisneros N."/>
            <person name="Goicoechea J.L."/>
            <person name="Lee S.J."/>
            <person name="Angelova A."/>
            <person name="Kudrna D."/>
            <person name="Luo M."/>
            <person name="Affourtit J."/>
            <person name="Desany B."/>
            <person name="Knight J."/>
            <person name="Niazi F."/>
            <person name="Egholm M."/>
            <person name="Wing R.A."/>
        </authorList>
    </citation>
    <scope>NUCLEOTIDE SEQUENCE [LARGE SCALE GENOMIC DNA]</scope>
    <source>
        <strain evidence="1">cv. IRGC 105608</strain>
    </source>
</reference>
<dbReference type="HOGENOM" id="CLU_2561965_0_0_1"/>
<keyword evidence="2" id="KW-1185">Reference proteome</keyword>
<protein>
    <submittedName>
        <fullName evidence="1">Uncharacterized protein</fullName>
    </submittedName>
</protein>
<organism evidence="1">
    <name type="scientific">Oryza barthii</name>
    <dbReference type="NCBI Taxonomy" id="65489"/>
    <lineage>
        <taxon>Eukaryota</taxon>
        <taxon>Viridiplantae</taxon>
        <taxon>Streptophyta</taxon>
        <taxon>Embryophyta</taxon>
        <taxon>Tracheophyta</taxon>
        <taxon>Spermatophyta</taxon>
        <taxon>Magnoliopsida</taxon>
        <taxon>Liliopsida</taxon>
        <taxon>Poales</taxon>
        <taxon>Poaceae</taxon>
        <taxon>BOP clade</taxon>
        <taxon>Oryzoideae</taxon>
        <taxon>Oryzeae</taxon>
        <taxon>Oryzinae</taxon>
        <taxon>Oryza</taxon>
    </lineage>
</organism>
<proteinExistence type="predicted"/>
<dbReference type="Pfam" id="PF04398">
    <property type="entry name" value="DUF538"/>
    <property type="match status" value="1"/>
</dbReference>
<evidence type="ECO:0000313" key="2">
    <source>
        <dbReference type="Proteomes" id="UP000026960"/>
    </source>
</evidence>
<name>A0A0D3H5V3_9ORYZ</name>
<dbReference type="PANTHER" id="PTHR31676">
    <property type="entry name" value="T31J12.3 PROTEIN-RELATED"/>
    <property type="match status" value="1"/>
</dbReference>
<dbReference type="STRING" id="65489.A0A0D3H5V3"/>
<dbReference type="PANTHER" id="PTHR31676:SF110">
    <property type="entry name" value="TRANSMEMBRANE PROTEIN"/>
    <property type="match status" value="1"/>
</dbReference>
<dbReference type="Gramene" id="OBART09G07190.1">
    <property type="protein sequence ID" value="OBART09G07190.1"/>
    <property type="gene ID" value="OBART09G07190"/>
</dbReference>
<dbReference type="SUPFAM" id="SSF141562">
    <property type="entry name" value="At5g01610-like"/>
    <property type="match status" value="1"/>
</dbReference>
<accession>A0A0D3H5V3</accession>
<dbReference type="InterPro" id="IPR007493">
    <property type="entry name" value="DUF538"/>
</dbReference>
<dbReference type="AlphaFoldDB" id="A0A0D3H5V3"/>
<dbReference type="PaxDb" id="65489-OBART09G07190.1"/>
<dbReference type="InterPro" id="IPR036758">
    <property type="entry name" value="At5g01610-like"/>
</dbReference>
<evidence type="ECO:0000313" key="1">
    <source>
        <dbReference type="EnsemblPlants" id="OBART09G07190.1"/>
    </source>
</evidence>
<dbReference type="Proteomes" id="UP000026960">
    <property type="component" value="Chromosome 9"/>
</dbReference>
<reference evidence="1" key="2">
    <citation type="submission" date="2015-03" db="UniProtKB">
        <authorList>
            <consortium name="EnsemblPlants"/>
        </authorList>
    </citation>
    <scope>IDENTIFICATION</scope>
</reference>
<dbReference type="EnsemblPlants" id="OBART09G07190.1">
    <property type="protein sequence ID" value="OBART09G07190.1"/>
    <property type="gene ID" value="OBART09G07190"/>
</dbReference>